<evidence type="ECO:0000313" key="4">
    <source>
        <dbReference type="EMBL" id="KDF00068.1"/>
    </source>
</evidence>
<organism evidence="4 5">
    <name type="scientific">Mycolicibacterium aromaticivorans JS19b1 = JCM 16368</name>
    <dbReference type="NCBI Taxonomy" id="1440774"/>
    <lineage>
        <taxon>Bacteria</taxon>
        <taxon>Bacillati</taxon>
        <taxon>Actinomycetota</taxon>
        <taxon>Actinomycetes</taxon>
        <taxon>Mycobacteriales</taxon>
        <taxon>Mycobacteriaceae</taxon>
        <taxon>Mycolicibacterium</taxon>
    </lineage>
</organism>
<dbReference type="AlphaFoldDB" id="A0A064CMM4"/>
<dbReference type="Pfam" id="PF19803">
    <property type="entry name" value="DUF6286"/>
    <property type="match status" value="1"/>
</dbReference>
<gene>
    <name evidence="4" type="ORF">Y900_014245</name>
</gene>
<proteinExistence type="predicted"/>
<dbReference type="RefSeq" id="WP_036342572.1">
    <property type="nucleotide sequence ID" value="NZ_JALN02000001.1"/>
</dbReference>
<keyword evidence="5" id="KW-1185">Reference proteome</keyword>
<name>A0A064CMM4_9MYCO</name>
<evidence type="ECO:0000259" key="3">
    <source>
        <dbReference type="Pfam" id="PF19803"/>
    </source>
</evidence>
<reference evidence="4" key="1">
    <citation type="submission" date="2014-05" db="EMBL/GenBank/DDBJ databases">
        <title>Genome sequence of Mycobacterium aromaticivorans strain JS19b1T (= DSM 45407T).</title>
        <authorList>
            <person name="Kwak Y."/>
            <person name="Park G.-S."/>
            <person name="Li Q.X."/>
            <person name="Lee S.-E."/>
            <person name="Shin J.-H."/>
        </authorList>
    </citation>
    <scope>NUCLEOTIDE SEQUENCE [LARGE SCALE GENOMIC DNA]</scope>
    <source>
        <strain evidence="4">JS19b1</strain>
    </source>
</reference>
<accession>A0A064CMM4</accession>
<dbReference type="Proteomes" id="UP000022835">
    <property type="component" value="Unassembled WGS sequence"/>
</dbReference>
<dbReference type="STRING" id="1440774.Y900_014245"/>
<comment type="caution">
    <text evidence="4">The sequence shown here is derived from an EMBL/GenBank/DDBJ whole genome shotgun (WGS) entry which is preliminary data.</text>
</comment>
<evidence type="ECO:0000256" key="2">
    <source>
        <dbReference type="SAM" id="Phobius"/>
    </source>
</evidence>
<dbReference type="EMBL" id="JALN02000001">
    <property type="protein sequence ID" value="KDF00068.1"/>
    <property type="molecule type" value="Genomic_DNA"/>
</dbReference>
<sequence length="201" mass="20549">MAELVTVSAEQPPADRAPSEARCRPAAAPLAPAGASYAAAALSVLLIAAGGVGLRDTAVQAGLVGGEPWLPLAVRVVDGLQPSTIVLAVTIAAGVVGILLTGLAIKPRRATAVAARSDSGGAVYVRLRDVAQAAATAARDVPGVEQVDSTATARKVSLRCVASAPELAEVRHLVARAVRDELQPLAKPPRITVRVRQESRR</sequence>
<dbReference type="eggNOG" id="COG1302">
    <property type="taxonomic scope" value="Bacteria"/>
</dbReference>
<protein>
    <recommendedName>
        <fullName evidence="3">DUF6286 domain-containing protein</fullName>
    </recommendedName>
</protein>
<dbReference type="InterPro" id="IPR046253">
    <property type="entry name" value="DUF6286"/>
</dbReference>
<evidence type="ECO:0000256" key="1">
    <source>
        <dbReference type="SAM" id="MobiDB-lite"/>
    </source>
</evidence>
<feature type="domain" description="DUF6286" evidence="3">
    <location>
        <begin position="95"/>
        <end position="196"/>
    </location>
</feature>
<evidence type="ECO:0000313" key="5">
    <source>
        <dbReference type="Proteomes" id="UP000022835"/>
    </source>
</evidence>
<feature type="transmembrane region" description="Helical" evidence="2">
    <location>
        <begin position="85"/>
        <end position="105"/>
    </location>
</feature>
<keyword evidence="2" id="KW-0472">Membrane</keyword>
<keyword evidence="2" id="KW-1133">Transmembrane helix</keyword>
<feature type="region of interest" description="Disordered" evidence="1">
    <location>
        <begin position="1"/>
        <end position="21"/>
    </location>
</feature>
<keyword evidence="2" id="KW-0812">Transmembrane</keyword>
<dbReference type="OrthoDB" id="4761588at2"/>